<sequence length="76" mass="8108">MTRPDDSEFAKAIEVVSGDPTPEELAAVAAVLLEASKQQSTTKASQRSTWAKNDSILRTGIVVGTGQWGSQYKQGL</sequence>
<evidence type="ECO:0000313" key="1">
    <source>
        <dbReference type="EMBL" id="CAB4638977.1"/>
    </source>
</evidence>
<dbReference type="EMBL" id="CAEZVT010000104">
    <property type="protein sequence ID" value="CAB4638977.1"/>
    <property type="molecule type" value="Genomic_DNA"/>
</dbReference>
<dbReference type="GO" id="GO:0003989">
    <property type="term" value="F:acetyl-CoA carboxylase activity"/>
    <property type="evidence" value="ECO:0007669"/>
    <property type="project" value="InterPro"/>
</dbReference>
<dbReference type="InterPro" id="IPR032716">
    <property type="entry name" value="ACC_epsilon"/>
</dbReference>
<dbReference type="Pfam" id="PF13822">
    <property type="entry name" value="ACC_epsilon"/>
    <property type="match status" value="1"/>
</dbReference>
<dbReference type="AlphaFoldDB" id="A0A6J6JNG0"/>
<reference evidence="1" key="1">
    <citation type="submission" date="2020-05" db="EMBL/GenBank/DDBJ databases">
        <authorList>
            <person name="Chiriac C."/>
            <person name="Salcher M."/>
            <person name="Ghai R."/>
            <person name="Kavagutti S V."/>
        </authorList>
    </citation>
    <scope>NUCLEOTIDE SEQUENCE</scope>
</reference>
<gene>
    <name evidence="1" type="ORF">UFOPK2131_00785</name>
</gene>
<organism evidence="1">
    <name type="scientific">freshwater metagenome</name>
    <dbReference type="NCBI Taxonomy" id="449393"/>
    <lineage>
        <taxon>unclassified sequences</taxon>
        <taxon>metagenomes</taxon>
        <taxon>ecological metagenomes</taxon>
    </lineage>
</organism>
<dbReference type="GO" id="GO:0004658">
    <property type="term" value="F:propionyl-CoA carboxylase activity"/>
    <property type="evidence" value="ECO:0007669"/>
    <property type="project" value="InterPro"/>
</dbReference>
<accession>A0A6J6JNG0</accession>
<name>A0A6J6JNG0_9ZZZZ</name>
<proteinExistence type="predicted"/>
<protein>
    <submittedName>
        <fullName evidence="1">Unannotated protein</fullName>
    </submittedName>
</protein>